<keyword evidence="5" id="KW-1185">Reference proteome</keyword>
<dbReference type="InterPro" id="IPR050325">
    <property type="entry name" value="Prot/Nucl_acid_deglycase"/>
</dbReference>
<reference evidence="4 5" key="1">
    <citation type="submission" date="2023-04" db="EMBL/GenBank/DDBJ databases">
        <title>Genome of Basidiobolus ranarum AG-B5.</title>
        <authorList>
            <person name="Stajich J.E."/>
            <person name="Carter-House D."/>
            <person name="Gryganskyi A."/>
        </authorList>
    </citation>
    <scope>NUCLEOTIDE SEQUENCE [LARGE SCALE GENOMIC DNA]</scope>
    <source>
        <strain evidence="4 5">AG-B5</strain>
    </source>
</reference>
<dbReference type="PANTHER" id="PTHR48094">
    <property type="entry name" value="PROTEIN/NUCLEIC ACID DEGLYCASE DJ-1-RELATED"/>
    <property type="match status" value="1"/>
</dbReference>
<dbReference type="EMBL" id="JASJQH010011099">
    <property type="protein sequence ID" value="KAK9667535.1"/>
    <property type="molecule type" value="Genomic_DNA"/>
</dbReference>
<dbReference type="Gene3D" id="3.40.50.880">
    <property type="match status" value="1"/>
</dbReference>
<name>A0ABR2VK86_9FUNG</name>
<dbReference type="PANTHER" id="PTHR48094:SF12">
    <property type="entry name" value="PARKINSON DISEASE PROTEIN 7 HOMOLOG"/>
    <property type="match status" value="1"/>
</dbReference>
<organism evidence="4 5">
    <name type="scientific">Basidiobolus ranarum</name>
    <dbReference type="NCBI Taxonomy" id="34480"/>
    <lineage>
        <taxon>Eukaryota</taxon>
        <taxon>Fungi</taxon>
        <taxon>Fungi incertae sedis</taxon>
        <taxon>Zoopagomycota</taxon>
        <taxon>Entomophthoromycotina</taxon>
        <taxon>Basidiobolomycetes</taxon>
        <taxon>Basidiobolales</taxon>
        <taxon>Basidiobolaceae</taxon>
        <taxon>Basidiobolus</taxon>
    </lineage>
</organism>
<dbReference type="SUPFAM" id="SSF52317">
    <property type="entry name" value="Class I glutamine amidotransferase-like"/>
    <property type="match status" value="1"/>
</dbReference>
<dbReference type="CDD" id="cd03135">
    <property type="entry name" value="GATase1_DJ-1"/>
    <property type="match status" value="1"/>
</dbReference>
<dbReference type="Pfam" id="PF01965">
    <property type="entry name" value="DJ-1_PfpI"/>
    <property type="match status" value="1"/>
</dbReference>
<dbReference type="Proteomes" id="UP001479436">
    <property type="component" value="Unassembled WGS sequence"/>
</dbReference>
<proteinExistence type="predicted"/>
<accession>A0ABR2VK86</accession>
<sequence length="195" mass="21117">MAIKSKSNPKALVLIAEGVEEMETVIIIDVLRRANIEVVVAGVNVRTLPIVCSRGVLLSPDVRFEDIKSFDDFDVVVVPGGTGSAKIFSENYAVKSLLRSTYDSGKILGSLCAGPLALKAAGIPRNLKLTSHPCIKGELDSVYDYQEDRVVICENLITSRGPGTTFEFVLTLVEKLVSKEVAIAIANPMFVKHKL</sequence>
<gene>
    <name evidence="4" type="ORF">K7432_017725</name>
</gene>
<dbReference type="EC" id="4.2.1.130" evidence="1"/>
<evidence type="ECO:0000256" key="1">
    <source>
        <dbReference type="ARBA" id="ARBA00013134"/>
    </source>
</evidence>
<dbReference type="InterPro" id="IPR006287">
    <property type="entry name" value="DJ-1"/>
</dbReference>
<evidence type="ECO:0000313" key="4">
    <source>
        <dbReference type="EMBL" id="KAK9667535.1"/>
    </source>
</evidence>
<evidence type="ECO:0000313" key="5">
    <source>
        <dbReference type="Proteomes" id="UP001479436"/>
    </source>
</evidence>
<dbReference type="InterPro" id="IPR002818">
    <property type="entry name" value="DJ-1/PfpI"/>
</dbReference>
<feature type="domain" description="DJ-1/PfpI" evidence="3">
    <location>
        <begin position="10"/>
        <end position="174"/>
    </location>
</feature>
<comment type="catalytic activity">
    <reaction evidence="2">
        <text>methylglyoxal + H2O = (R)-lactate + H(+)</text>
        <dbReference type="Rhea" id="RHEA:27754"/>
        <dbReference type="ChEBI" id="CHEBI:15377"/>
        <dbReference type="ChEBI" id="CHEBI:15378"/>
        <dbReference type="ChEBI" id="CHEBI:16004"/>
        <dbReference type="ChEBI" id="CHEBI:17158"/>
        <dbReference type="EC" id="4.2.1.130"/>
    </reaction>
</comment>
<dbReference type="NCBIfam" id="TIGR01383">
    <property type="entry name" value="not_thiJ"/>
    <property type="match status" value="1"/>
</dbReference>
<comment type="caution">
    <text evidence="4">The sequence shown here is derived from an EMBL/GenBank/DDBJ whole genome shotgun (WGS) entry which is preliminary data.</text>
</comment>
<protein>
    <recommendedName>
        <fullName evidence="1">D-lactate dehydratase</fullName>
        <ecNumber evidence="1">4.2.1.130</ecNumber>
    </recommendedName>
</protein>
<dbReference type="InterPro" id="IPR029062">
    <property type="entry name" value="Class_I_gatase-like"/>
</dbReference>
<evidence type="ECO:0000256" key="2">
    <source>
        <dbReference type="ARBA" id="ARBA00048082"/>
    </source>
</evidence>
<evidence type="ECO:0000259" key="3">
    <source>
        <dbReference type="Pfam" id="PF01965"/>
    </source>
</evidence>